<name>A0A9Q1DS20_CONCO</name>
<organism evidence="2 3">
    <name type="scientific">Conger conger</name>
    <name type="common">Conger eel</name>
    <name type="synonym">Muraena conger</name>
    <dbReference type="NCBI Taxonomy" id="82655"/>
    <lineage>
        <taxon>Eukaryota</taxon>
        <taxon>Metazoa</taxon>
        <taxon>Chordata</taxon>
        <taxon>Craniata</taxon>
        <taxon>Vertebrata</taxon>
        <taxon>Euteleostomi</taxon>
        <taxon>Actinopterygii</taxon>
        <taxon>Neopterygii</taxon>
        <taxon>Teleostei</taxon>
        <taxon>Anguilliformes</taxon>
        <taxon>Congridae</taxon>
        <taxon>Conger</taxon>
    </lineage>
</organism>
<evidence type="ECO:0000256" key="1">
    <source>
        <dbReference type="SAM" id="MobiDB-lite"/>
    </source>
</evidence>
<proteinExistence type="predicted"/>
<sequence>MACFQISGKSWQADANGQLYRTDYLVTDHLAVFSAGPGDVWRPMEEEAQEGGEGSSANPVKAGRALSDSCMSQN</sequence>
<dbReference type="EMBL" id="JAFJMO010000004">
    <property type="protein sequence ID" value="KAJ8279418.1"/>
    <property type="molecule type" value="Genomic_DNA"/>
</dbReference>
<dbReference type="AlphaFoldDB" id="A0A9Q1DS20"/>
<evidence type="ECO:0000313" key="3">
    <source>
        <dbReference type="Proteomes" id="UP001152803"/>
    </source>
</evidence>
<accession>A0A9Q1DS20</accession>
<gene>
    <name evidence="2" type="ORF">COCON_G00064840</name>
</gene>
<reference evidence="2" key="1">
    <citation type="journal article" date="2023" name="Science">
        <title>Genome structures resolve the early diversification of teleost fishes.</title>
        <authorList>
            <person name="Parey E."/>
            <person name="Louis A."/>
            <person name="Montfort J."/>
            <person name="Bouchez O."/>
            <person name="Roques C."/>
            <person name="Iampietro C."/>
            <person name="Lluch J."/>
            <person name="Castinel A."/>
            <person name="Donnadieu C."/>
            <person name="Desvignes T."/>
            <person name="Floi Bucao C."/>
            <person name="Jouanno E."/>
            <person name="Wen M."/>
            <person name="Mejri S."/>
            <person name="Dirks R."/>
            <person name="Jansen H."/>
            <person name="Henkel C."/>
            <person name="Chen W.J."/>
            <person name="Zahm M."/>
            <person name="Cabau C."/>
            <person name="Klopp C."/>
            <person name="Thompson A.W."/>
            <person name="Robinson-Rechavi M."/>
            <person name="Braasch I."/>
            <person name="Lecointre G."/>
            <person name="Bobe J."/>
            <person name="Postlethwait J.H."/>
            <person name="Berthelot C."/>
            <person name="Roest Crollius H."/>
            <person name="Guiguen Y."/>
        </authorList>
    </citation>
    <scope>NUCLEOTIDE SEQUENCE</scope>
    <source>
        <strain evidence="2">Concon-B</strain>
    </source>
</reference>
<comment type="caution">
    <text evidence="2">The sequence shown here is derived from an EMBL/GenBank/DDBJ whole genome shotgun (WGS) entry which is preliminary data.</text>
</comment>
<feature type="region of interest" description="Disordered" evidence="1">
    <location>
        <begin position="43"/>
        <end position="74"/>
    </location>
</feature>
<protein>
    <submittedName>
        <fullName evidence="2">Uncharacterized protein</fullName>
    </submittedName>
</protein>
<evidence type="ECO:0000313" key="2">
    <source>
        <dbReference type="EMBL" id="KAJ8279418.1"/>
    </source>
</evidence>
<dbReference type="Proteomes" id="UP001152803">
    <property type="component" value="Unassembled WGS sequence"/>
</dbReference>
<keyword evidence="3" id="KW-1185">Reference proteome</keyword>